<keyword evidence="1" id="KW-1133">Transmembrane helix</keyword>
<dbReference type="AlphaFoldDB" id="A0A8X8ICX9"/>
<name>A0A8X8ICX9_9BACT</name>
<accession>A0A8X8ICX9</accession>
<gene>
    <name evidence="2" type="ORF">SAMN05444410_10857</name>
</gene>
<keyword evidence="1" id="KW-0812">Transmembrane</keyword>
<feature type="transmembrane region" description="Helical" evidence="1">
    <location>
        <begin position="185"/>
        <end position="207"/>
    </location>
</feature>
<dbReference type="RefSeq" id="WP_139173882.1">
    <property type="nucleotide sequence ID" value="NZ_FNNO01000008.1"/>
</dbReference>
<keyword evidence="1" id="KW-0472">Membrane</keyword>
<evidence type="ECO:0000313" key="3">
    <source>
        <dbReference type="Proteomes" id="UP000198711"/>
    </source>
</evidence>
<protein>
    <submittedName>
        <fullName evidence="2">Uncharacterized protein</fullName>
    </submittedName>
</protein>
<reference evidence="2 3" key="1">
    <citation type="submission" date="2016-10" db="EMBL/GenBank/DDBJ databases">
        <authorList>
            <person name="Varghese N."/>
            <person name="Submissions S."/>
        </authorList>
    </citation>
    <scope>NUCLEOTIDE SEQUENCE [LARGE SCALE GENOMIC DNA]</scope>
    <source>
        <strain evidence="2 3">DSM 25353</strain>
    </source>
</reference>
<sequence length="216" mass="25345">MTYYWVVTIVSAASIGIPLVAILFHARRIGNRYMPFAFYLTLGAANEWLSFYLIRNHQGNIVNSNIYSLLEYGLLLWLFFRLTPQKLSWRLLYAATGVVIWLLDNFYLHSIRNDNSYFRIFACLTISWLSIEHINRTVFSDRITAYRKTDLLLGIGLFVFFAYSAFLRCFYVVSVGLHISFYMQLWLILSIVNLIANLIFMFAILWIPKHRPIISI</sequence>
<dbReference type="Proteomes" id="UP000198711">
    <property type="component" value="Unassembled WGS sequence"/>
</dbReference>
<evidence type="ECO:0000313" key="2">
    <source>
        <dbReference type="EMBL" id="SDX02188.1"/>
    </source>
</evidence>
<feature type="transmembrane region" description="Helical" evidence="1">
    <location>
        <begin position="151"/>
        <end position="173"/>
    </location>
</feature>
<evidence type="ECO:0000256" key="1">
    <source>
        <dbReference type="SAM" id="Phobius"/>
    </source>
</evidence>
<keyword evidence="3" id="KW-1185">Reference proteome</keyword>
<organism evidence="2 3">
    <name type="scientific">Hydrobacter penzbergensis</name>
    <dbReference type="NCBI Taxonomy" id="1235997"/>
    <lineage>
        <taxon>Bacteria</taxon>
        <taxon>Pseudomonadati</taxon>
        <taxon>Bacteroidota</taxon>
        <taxon>Chitinophagia</taxon>
        <taxon>Chitinophagales</taxon>
        <taxon>Chitinophagaceae</taxon>
        <taxon>Hydrobacter</taxon>
    </lineage>
</organism>
<feature type="transmembrane region" description="Helical" evidence="1">
    <location>
        <begin position="6"/>
        <end position="24"/>
    </location>
</feature>
<feature type="transmembrane region" description="Helical" evidence="1">
    <location>
        <begin position="91"/>
        <end position="111"/>
    </location>
</feature>
<feature type="transmembrane region" description="Helical" evidence="1">
    <location>
        <begin position="66"/>
        <end position="84"/>
    </location>
</feature>
<comment type="caution">
    <text evidence="2">The sequence shown here is derived from an EMBL/GenBank/DDBJ whole genome shotgun (WGS) entry which is preliminary data.</text>
</comment>
<proteinExistence type="predicted"/>
<dbReference type="EMBL" id="FNNO01000008">
    <property type="protein sequence ID" value="SDX02188.1"/>
    <property type="molecule type" value="Genomic_DNA"/>
</dbReference>